<feature type="transmembrane region" description="Helical" evidence="6">
    <location>
        <begin position="211"/>
        <end position="230"/>
    </location>
</feature>
<organism evidence="8">
    <name type="scientific">Vibrio cholerae</name>
    <dbReference type="NCBI Taxonomy" id="666"/>
    <lineage>
        <taxon>Bacteria</taxon>
        <taxon>Pseudomonadati</taxon>
        <taxon>Pseudomonadota</taxon>
        <taxon>Gammaproteobacteria</taxon>
        <taxon>Vibrionales</taxon>
        <taxon>Vibrionaceae</taxon>
        <taxon>Vibrio</taxon>
    </lineage>
</organism>
<evidence type="ECO:0000256" key="5">
    <source>
        <dbReference type="ARBA" id="ARBA00023136"/>
    </source>
</evidence>
<feature type="transmembrane region" description="Helical" evidence="6">
    <location>
        <begin position="32"/>
        <end position="52"/>
    </location>
</feature>
<comment type="subcellular location">
    <subcellularLocation>
        <location evidence="1">Membrane</location>
        <topology evidence="1">Multi-pass membrane protein</topology>
    </subcellularLocation>
</comment>
<accession>A0A096XL04</accession>
<keyword evidence="3 6" id="KW-0812">Transmembrane</keyword>
<gene>
    <name evidence="8" type="ORF">RME014</name>
</gene>
<feature type="transmembrane region" description="Helical" evidence="6">
    <location>
        <begin position="89"/>
        <end position="107"/>
    </location>
</feature>
<evidence type="ECO:0000256" key="6">
    <source>
        <dbReference type="SAM" id="Phobius"/>
    </source>
</evidence>
<feature type="domain" description="EamA" evidence="7">
    <location>
        <begin position="5"/>
        <end position="135"/>
    </location>
</feature>
<sequence length="293" mass="32290">MLKNYFTLIAIGLIWGSQFIFQETALEAFTPVWIGTFRAVLGATTLFIICRIMRICSSSKQWKLYTVIGFLEATVPFVLVPFAQKELSSSVTAILMGTLPFYALLLAPLFIRNTKITKGNLFSITIGFFGLVVLFYPDLISSSQRIELVSVLAVLLAAVCFAIALLLLNRVQREHPLIVARNVLTMASIQLIIVALITTTRMTYKAPSPSIFIAVIYLGVMCAGVVYYLYMTSVKNAGAVFTSMTNYLVPAVGVLIAALVTNESIQTTTWLALGIILSALLLNQMVEKYEQKT</sequence>
<evidence type="ECO:0000256" key="3">
    <source>
        <dbReference type="ARBA" id="ARBA00022692"/>
    </source>
</evidence>
<evidence type="ECO:0000256" key="1">
    <source>
        <dbReference type="ARBA" id="ARBA00004141"/>
    </source>
</evidence>
<evidence type="ECO:0000256" key="2">
    <source>
        <dbReference type="ARBA" id="ARBA00007362"/>
    </source>
</evidence>
<feature type="domain" description="EamA" evidence="7">
    <location>
        <begin position="150"/>
        <end position="282"/>
    </location>
</feature>
<protein>
    <submittedName>
        <fullName evidence="8">Drug/metabolite transporter superfamily permease</fullName>
    </submittedName>
</protein>
<evidence type="ECO:0000259" key="7">
    <source>
        <dbReference type="Pfam" id="PF00892"/>
    </source>
</evidence>
<feature type="transmembrane region" description="Helical" evidence="6">
    <location>
        <begin position="64"/>
        <end position="83"/>
    </location>
</feature>
<dbReference type="Pfam" id="PF00892">
    <property type="entry name" value="EamA"/>
    <property type="match status" value="2"/>
</dbReference>
<proteinExistence type="inferred from homology"/>
<feature type="transmembrane region" description="Helical" evidence="6">
    <location>
        <begin position="119"/>
        <end position="136"/>
    </location>
</feature>
<evidence type="ECO:0000313" key="8">
    <source>
        <dbReference type="EMBL" id="AIA77238.1"/>
    </source>
</evidence>
<feature type="transmembrane region" description="Helical" evidence="6">
    <location>
        <begin position="148"/>
        <end position="168"/>
    </location>
</feature>
<dbReference type="PANTHER" id="PTHR32322:SF2">
    <property type="entry name" value="EAMA DOMAIN-CONTAINING PROTEIN"/>
    <property type="match status" value="1"/>
</dbReference>
<feature type="transmembrane region" description="Helical" evidence="6">
    <location>
        <begin position="180"/>
        <end position="199"/>
    </location>
</feature>
<dbReference type="SUPFAM" id="SSF103481">
    <property type="entry name" value="Multidrug resistance efflux transporter EmrE"/>
    <property type="match status" value="2"/>
</dbReference>
<evidence type="ECO:0000256" key="4">
    <source>
        <dbReference type="ARBA" id="ARBA00022989"/>
    </source>
</evidence>
<dbReference type="InterPro" id="IPR037185">
    <property type="entry name" value="EmrE-like"/>
</dbReference>
<comment type="similarity">
    <text evidence="2">Belongs to the EamA transporter family.</text>
</comment>
<dbReference type="AlphaFoldDB" id="A0A096XL04"/>
<feature type="transmembrane region" description="Helical" evidence="6">
    <location>
        <begin position="267"/>
        <end position="286"/>
    </location>
</feature>
<feature type="transmembrane region" description="Helical" evidence="6">
    <location>
        <begin position="237"/>
        <end position="261"/>
    </location>
</feature>
<reference evidence="8" key="1">
    <citation type="journal article" date="2014" name="Environ. Microbiol.">
        <title>A genomic island integrated into recA of Vibrio cholerae contains a divergent recA and provides multi-pathway protection from DNA damage.</title>
        <authorList>
            <person name="Rapa R.A."/>
            <person name="Islam A."/>
            <person name="Monahan L.G."/>
            <person name="Mutreja A."/>
            <person name="Thomson N."/>
            <person name="Charles I.G."/>
            <person name="Stokes H.W."/>
            <person name="Labbate M."/>
        </authorList>
    </citation>
    <scope>NUCLEOTIDE SEQUENCE</scope>
    <source>
        <strain evidence="8">S24</strain>
    </source>
</reference>
<dbReference type="EMBL" id="KJ123688">
    <property type="protein sequence ID" value="AIA77238.1"/>
    <property type="molecule type" value="Genomic_DNA"/>
</dbReference>
<keyword evidence="5 6" id="KW-0472">Membrane</keyword>
<keyword evidence="4 6" id="KW-1133">Transmembrane helix</keyword>
<dbReference type="InterPro" id="IPR050638">
    <property type="entry name" value="AA-Vitamin_Transporters"/>
</dbReference>
<dbReference type="RefSeq" id="WP_179878426.1">
    <property type="nucleotide sequence ID" value="NZ_JBBFAW010000003.1"/>
</dbReference>
<dbReference type="PANTHER" id="PTHR32322">
    <property type="entry name" value="INNER MEMBRANE TRANSPORTER"/>
    <property type="match status" value="1"/>
</dbReference>
<dbReference type="InterPro" id="IPR000620">
    <property type="entry name" value="EamA_dom"/>
</dbReference>
<name>A0A096XL04_VIBCL</name>
<dbReference type="GO" id="GO:0016020">
    <property type="term" value="C:membrane"/>
    <property type="evidence" value="ECO:0007669"/>
    <property type="project" value="UniProtKB-SubCell"/>
</dbReference>